<sequence>MTRASRAIAEYGAILAVFLFVWWYASGPYGMPQYLLPSPQAVASTLWKMLLAGDLLPHLSFTARNILVGLAVSTVFGVAFAYLVYKFPVLSETLEGPIVVLQTAPKIALAPLVIIWFGLGLTAKIVLIFSLAFFPIFAGCLAGLRAMDSRLQDLAVLLNLGALQRFVRIDLPASLPGVFVGLKVGAVQALVGAVLAEWMSGDQGLGYLMTFATATYKTPMLFGAVLLTALLGIALHGSLNELEARFLSWNSSDEH</sequence>
<comment type="subcellular location">
    <subcellularLocation>
        <location evidence="1 7">Cell membrane</location>
        <topology evidence="1 7">Multi-pass membrane protein</topology>
    </subcellularLocation>
</comment>
<dbReference type="GO" id="GO:0005886">
    <property type="term" value="C:plasma membrane"/>
    <property type="evidence" value="ECO:0007669"/>
    <property type="project" value="UniProtKB-SubCell"/>
</dbReference>
<evidence type="ECO:0000256" key="3">
    <source>
        <dbReference type="ARBA" id="ARBA00022475"/>
    </source>
</evidence>
<evidence type="ECO:0000256" key="6">
    <source>
        <dbReference type="ARBA" id="ARBA00023136"/>
    </source>
</evidence>
<dbReference type="InterPro" id="IPR035906">
    <property type="entry name" value="MetI-like_sf"/>
</dbReference>
<dbReference type="CDD" id="cd06261">
    <property type="entry name" value="TM_PBP2"/>
    <property type="match status" value="1"/>
</dbReference>
<feature type="transmembrane region" description="Helical" evidence="7">
    <location>
        <begin position="66"/>
        <end position="85"/>
    </location>
</feature>
<feature type="transmembrane region" description="Helical" evidence="7">
    <location>
        <begin position="97"/>
        <end position="119"/>
    </location>
</feature>
<evidence type="ECO:0000313" key="10">
    <source>
        <dbReference type="Proteomes" id="UP000236959"/>
    </source>
</evidence>
<reference evidence="9 10" key="1">
    <citation type="submission" date="2018-01" db="EMBL/GenBank/DDBJ databases">
        <title>Genomic Encyclopedia of Archaeal and Bacterial Type Strains, Phase II (KMG-II): from individual species to whole genera.</title>
        <authorList>
            <person name="Goeker M."/>
        </authorList>
    </citation>
    <scope>NUCLEOTIDE SEQUENCE [LARGE SCALE GENOMIC DNA]</scope>
    <source>
        <strain evidence="9 10">DSM 17023</strain>
    </source>
</reference>
<evidence type="ECO:0000256" key="4">
    <source>
        <dbReference type="ARBA" id="ARBA00022692"/>
    </source>
</evidence>
<dbReference type="GO" id="GO:0055085">
    <property type="term" value="P:transmembrane transport"/>
    <property type="evidence" value="ECO:0007669"/>
    <property type="project" value="InterPro"/>
</dbReference>
<evidence type="ECO:0000256" key="5">
    <source>
        <dbReference type="ARBA" id="ARBA00022989"/>
    </source>
</evidence>
<dbReference type="EMBL" id="PPCN01000002">
    <property type="protein sequence ID" value="POF32686.1"/>
    <property type="molecule type" value="Genomic_DNA"/>
</dbReference>
<keyword evidence="5 7" id="KW-1133">Transmembrane helix</keyword>
<keyword evidence="3" id="KW-1003">Cell membrane</keyword>
<organism evidence="9 10">
    <name type="scientific">Roseibium marinum</name>
    <dbReference type="NCBI Taxonomy" id="281252"/>
    <lineage>
        <taxon>Bacteria</taxon>
        <taxon>Pseudomonadati</taxon>
        <taxon>Pseudomonadota</taxon>
        <taxon>Alphaproteobacteria</taxon>
        <taxon>Hyphomicrobiales</taxon>
        <taxon>Stappiaceae</taxon>
        <taxon>Roseibium</taxon>
    </lineage>
</organism>
<evidence type="ECO:0000256" key="7">
    <source>
        <dbReference type="RuleBase" id="RU363032"/>
    </source>
</evidence>
<comment type="caution">
    <text evidence="9">The sequence shown here is derived from an EMBL/GenBank/DDBJ whole genome shotgun (WGS) entry which is preliminary data.</text>
</comment>
<protein>
    <submittedName>
        <fullName evidence="9">NitT/TauT family transport system permease protein</fullName>
    </submittedName>
</protein>
<gene>
    <name evidence="9" type="ORF">CLV41_10289</name>
</gene>
<dbReference type="PANTHER" id="PTHR30151:SF20">
    <property type="entry name" value="ABC TRANSPORTER PERMEASE PROTEIN HI_0355-RELATED"/>
    <property type="match status" value="1"/>
</dbReference>
<dbReference type="PROSITE" id="PS50928">
    <property type="entry name" value="ABC_TM1"/>
    <property type="match status" value="1"/>
</dbReference>
<dbReference type="RefSeq" id="WP_170107138.1">
    <property type="nucleotide sequence ID" value="NZ_PPCN01000002.1"/>
</dbReference>
<evidence type="ECO:0000256" key="2">
    <source>
        <dbReference type="ARBA" id="ARBA00022448"/>
    </source>
</evidence>
<dbReference type="Gene3D" id="1.10.3720.10">
    <property type="entry name" value="MetI-like"/>
    <property type="match status" value="1"/>
</dbReference>
<evidence type="ECO:0000259" key="8">
    <source>
        <dbReference type="PROSITE" id="PS50928"/>
    </source>
</evidence>
<evidence type="ECO:0000313" key="9">
    <source>
        <dbReference type="EMBL" id="POF32686.1"/>
    </source>
</evidence>
<keyword evidence="2 7" id="KW-0813">Transport</keyword>
<keyword evidence="10" id="KW-1185">Reference proteome</keyword>
<accession>A0A2S3UYC0</accession>
<keyword evidence="6 7" id="KW-0472">Membrane</keyword>
<name>A0A2S3UYC0_9HYPH</name>
<dbReference type="PANTHER" id="PTHR30151">
    <property type="entry name" value="ALKANE SULFONATE ABC TRANSPORTER-RELATED, MEMBRANE SUBUNIT"/>
    <property type="match status" value="1"/>
</dbReference>
<dbReference type="AlphaFoldDB" id="A0A2S3UYC0"/>
<keyword evidence="4 7" id="KW-0812">Transmembrane</keyword>
<feature type="transmembrane region" description="Helical" evidence="7">
    <location>
        <begin position="7"/>
        <end position="25"/>
    </location>
</feature>
<comment type="similarity">
    <text evidence="7">Belongs to the binding-protein-dependent transport system permease family.</text>
</comment>
<dbReference type="Proteomes" id="UP000236959">
    <property type="component" value="Unassembled WGS sequence"/>
</dbReference>
<feature type="transmembrane region" description="Helical" evidence="7">
    <location>
        <begin position="175"/>
        <end position="200"/>
    </location>
</feature>
<dbReference type="SUPFAM" id="SSF161098">
    <property type="entry name" value="MetI-like"/>
    <property type="match status" value="1"/>
</dbReference>
<dbReference type="InterPro" id="IPR000515">
    <property type="entry name" value="MetI-like"/>
</dbReference>
<dbReference type="Pfam" id="PF00528">
    <property type="entry name" value="BPD_transp_1"/>
    <property type="match status" value="1"/>
</dbReference>
<feature type="transmembrane region" description="Helical" evidence="7">
    <location>
        <begin position="220"/>
        <end position="239"/>
    </location>
</feature>
<feature type="transmembrane region" description="Helical" evidence="7">
    <location>
        <begin position="125"/>
        <end position="144"/>
    </location>
</feature>
<proteinExistence type="inferred from homology"/>
<feature type="domain" description="ABC transmembrane type-1" evidence="8">
    <location>
        <begin position="59"/>
        <end position="243"/>
    </location>
</feature>
<evidence type="ECO:0000256" key="1">
    <source>
        <dbReference type="ARBA" id="ARBA00004651"/>
    </source>
</evidence>